<proteinExistence type="inferred from homology"/>
<keyword evidence="8" id="KW-1185">Reference proteome</keyword>
<dbReference type="PANTHER" id="PTHR12001:SF69">
    <property type="entry name" value="ALL TRANS-POLYPRENYL-DIPHOSPHATE SYNTHASE PDSS1"/>
    <property type="match status" value="1"/>
</dbReference>
<keyword evidence="4" id="KW-0479">Metal-binding</keyword>
<dbReference type="OMA" id="CRRFAYV"/>
<dbReference type="EMBL" id="CVMV01000033">
    <property type="protein sequence ID" value="CRG95446.1"/>
    <property type="molecule type" value="Genomic_DNA"/>
</dbReference>
<dbReference type="GO" id="GO:0046872">
    <property type="term" value="F:metal ion binding"/>
    <property type="evidence" value="ECO:0007669"/>
    <property type="project" value="UniProtKB-KW"/>
</dbReference>
<organism evidence="7 8">
    <name type="scientific">Plasmodium gallinaceum</name>
    <dbReference type="NCBI Taxonomy" id="5849"/>
    <lineage>
        <taxon>Eukaryota</taxon>
        <taxon>Sar</taxon>
        <taxon>Alveolata</taxon>
        <taxon>Apicomplexa</taxon>
        <taxon>Aconoidasida</taxon>
        <taxon>Haemosporida</taxon>
        <taxon>Plasmodiidae</taxon>
        <taxon>Plasmodium</taxon>
        <taxon>Plasmodium (Haemamoeba)</taxon>
    </lineage>
</organism>
<dbReference type="InterPro" id="IPR033749">
    <property type="entry name" value="Polyprenyl_synt_CS"/>
</dbReference>
<dbReference type="InterPro" id="IPR008949">
    <property type="entry name" value="Isoprenoid_synthase_dom_sf"/>
</dbReference>
<keyword evidence="3" id="KW-0808">Transferase</keyword>
<dbReference type="InterPro" id="IPR000092">
    <property type="entry name" value="Polyprenyl_synt"/>
</dbReference>
<gene>
    <name evidence="7" type="primary">OPP</name>
    <name evidence="7" type="ORF">PGAL8A_00021600</name>
</gene>
<dbReference type="GO" id="GO:0008299">
    <property type="term" value="P:isoprenoid biosynthetic process"/>
    <property type="evidence" value="ECO:0007669"/>
    <property type="project" value="UniProtKB-KW"/>
</dbReference>
<evidence type="ECO:0000313" key="7">
    <source>
        <dbReference type="EMBL" id="CRG95446.1"/>
    </source>
</evidence>
<keyword evidence="5" id="KW-0460">Magnesium</keyword>
<evidence type="ECO:0000256" key="3">
    <source>
        <dbReference type="ARBA" id="ARBA00022679"/>
    </source>
</evidence>
<evidence type="ECO:0000256" key="1">
    <source>
        <dbReference type="ARBA" id="ARBA00001946"/>
    </source>
</evidence>
<dbReference type="RefSeq" id="XP_028528257.1">
    <property type="nucleotide sequence ID" value="XM_028671623.1"/>
</dbReference>
<evidence type="ECO:0000256" key="5">
    <source>
        <dbReference type="ARBA" id="ARBA00022842"/>
    </source>
</evidence>
<dbReference type="PANTHER" id="PTHR12001">
    <property type="entry name" value="GERANYLGERANYL PYROPHOSPHATE SYNTHASE"/>
    <property type="match status" value="1"/>
</dbReference>
<comment type="similarity">
    <text evidence="2">Belongs to the FPP/GGPP synthase family.</text>
</comment>
<keyword evidence="6" id="KW-0414">Isoprene biosynthesis</keyword>
<name>A0A1J1GT28_PLAGA</name>
<comment type="cofactor">
    <cofactor evidence="1">
        <name>Mg(2+)</name>
        <dbReference type="ChEBI" id="CHEBI:18420"/>
    </cofactor>
</comment>
<sequence length="504" mass="58516">MILLSKNNVKGFLNYCNTKCYNSLINKNDNIFKKNVFKNNIYYVKKASSVFKELIKESFNKFKQEYLNNKTPNINKALKFCENSNMIFTESLYKEILMCMNVLHYKDQEVDNELNYLHEYFKSKKSDIDPFTLCENKIKIVDEYIYNIIKTNYSNIDEFTSYIYLCKGKKFRIISGIFLKNILSYVDNMLTKSNLKYQNLLKNKAKSPINKSLISKRRALMNSGNRISKEQIDENQYKIIAAAEIIHMGSLLHDDVIDESSQRRGILSLHKKYGNKVSILSGDFLIARAGSVFADTNIPNICKRFACVIESLIKGEFLQTNLRFDNIEDAFKIYLIKSYHKTASLFSHLFASIAVLSFKNEKIIQLCFNLGLHIGMAFQLYDDYLDYKIDNNSKKPILDDVKNNIKTAPLFFSYNYNPDVILSLINKKSFSDNDINNILTYIKSTNSMKKNELCSLLHIKKAFDILSLLVSNCKTMNINEKKKINEYEEGLINIILNVLSRSIK</sequence>
<dbReference type="GO" id="GO:0006744">
    <property type="term" value="P:ubiquinone biosynthetic process"/>
    <property type="evidence" value="ECO:0007669"/>
    <property type="project" value="TreeGrafter"/>
</dbReference>
<dbReference type="PROSITE" id="PS00723">
    <property type="entry name" value="POLYPRENYL_SYNTHASE_1"/>
    <property type="match status" value="1"/>
</dbReference>
<evidence type="ECO:0000256" key="2">
    <source>
        <dbReference type="ARBA" id="ARBA00006706"/>
    </source>
</evidence>
<dbReference type="CDD" id="cd00685">
    <property type="entry name" value="Trans_IPPS_HT"/>
    <property type="match status" value="1"/>
</dbReference>
<dbReference type="GO" id="GO:0004659">
    <property type="term" value="F:prenyltransferase activity"/>
    <property type="evidence" value="ECO:0007669"/>
    <property type="project" value="InterPro"/>
</dbReference>
<dbReference type="GO" id="GO:1990234">
    <property type="term" value="C:transferase complex"/>
    <property type="evidence" value="ECO:0007669"/>
    <property type="project" value="TreeGrafter"/>
</dbReference>
<comment type="caution">
    <text evidence="7">The sequence shown here is derived from an EMBL/GenBank/DDBJ whole genome shotgun (WGS) entry which is preliminary data.</text>
</comment>
<dbReference type="Pfam" id="PF00348">
    <property type="entry name" value="polyprenyl_synt"/>
    <property type="match status" value="1"/>
</dbReference>
<dbReference type="Gene3D" id="1.10.600.10">
    <property type="entry name" value="Farnesyl Diphosphate Synthase"/>
    <property type="match status" value="1"/>
</dbReference>
<evidence type="ECO:0000256" key="4">
    <source>
        <dbReference type="ARBA" id="ARBA00022723"/>
    </source>
</evidence>
<evidence type="ECO:0000313" key="8">
    <source>
        <dbReference type="Proteomes" id="UP000220797"/>
    </source>
</evidence>
<dbReference type="OrthoDB" id="6921389at2759"/>
<dbReference type="AlphaFoldDB" id="A0A1J1GT28"/>
<reference evidence="7" key="1">
    <citation type="submission" date="2015-04" db="EMBL/GenBank/DDBJ databases">
        <authorList>
            <consortium name="Pathogen Informatics"/>
        </authorList>
    </citation>
    <scope>NUCLEOTIDE SEQUENCE [LARGE SCALE GENOMIC DNA]</scope>
    <source>
        <strain evidence="7">8A</strain>
    </source>
</reference>
<dbReference type="SUPFAM" id="SSF48576">
    <property type="entry name" value="Terpenoid synthases"/>
    <property type="match status" value="1"/>
</dbReference>
<dbReference type="GeneID" id="39728738"/>
<accession>A0A1J1GT28</accession>
<protein>
    <submittedName>
        <fullName evidence="7">Octaprenyl pyrophosphate synthase, putative</fullName>
    </submittedName>
</protein>
<dbReference type="PROSITE" id="PS00444">
    <property type="entry name" value="POLYPRENYL_SYNTHASE_2"/>
    <property type="match status" value="1"/>
</dbReference>
<dbReference type="Proteomes" id="UP000220797">
    <property type="component" value="Unassembled WGS sequence"/>
</dbReference>
<evidence type="ECO:0000256" key="6">
    <source>
        <dbReference type="ARBA" id="ARBA00023229"/>
    </source>
</evidence>
<dbReference type="VEuPathDB" id="PlasmoDB:PGAL8A_00021600"/>